<evidence type="ECO:0000313" key="2">
    <source>
        <dbReference type="EMBL" id="MDR7083277.1"/>
    </source>
</evidence>
<dbReference type="InterPro" id="IPR007331">
    <property type="entry name" value="Htaa"/>
</dbReference>
<proteinExistence type="predicted"/>
<evidence type="ECO:0000313" key="3">
    <source>
        <dbReference type="Proteomes" id="UP001252243"/>
    </source>
</evidence>
<feature type="domain" description="Htaa" evidence="1">
    <location>
        <begin position="21"/>
        <end position="163"/>
    </location>
</feature>
<dbReference type="EMBL" id="JAVDVQ010000010">
    <property type="protein sequence ID" value="MDR7083277.1"/>
    <property type="molecule type" value="Genomic_DNA"/>
</dbReference>
<protein>
    <recommendedName>
        <fullName evidence="1">Htaa domain-containing protein</fullName>
    </recommendedName>
</protein>
<dbReference type="Pfam" id="PF04213">
    <property type="entry name" value="HtaA"/>
    <property type="match status" value="1"/>
</dbReference>
<accession>A0ABU1UDJ4</accession>
<dbReference type="Proteomes" id="UP001252243">
    <property type="component" value="Unassembled WGS sequence"/>
</dbReference>
<gene>
    <name evidence="2" type="ORF">J2X01_002571</name>
</gene>
<comment type="caution">
    <text evidence="2">The sequence shown here is derived from an EMBL/GenBank/DDBJ whole genome shotgun (WGS) entry which is preliminary data.</text>
</comment>
<dbReference type="RefSeq" id="WP_310057722.1">
    <property type="nucleotide sequence ID" value="NZ_JAVDVQ010000010.1"/>
</dbReference>
<sequence>MNPDPTPSHSSDDTGPGGYGITWGVRGSFIAYIQGLGDGSIRFSDGANFDSNGAIHFPFAALSAGERNNERWIRCSGGVLFQGHFGMLSVPLLNLAIRVTEDGATLCAEQESGSYFPIGEVDLANPEVSDAGVLWRDAAVTLNEPGSRFFGSNYSEGTVMDPLCIRVPPFQ</sequence>
<organism evidence="2 3">
    <name type="scientific">Arthrobacter ginsengisoli</name>
    <dbReference type="NCBI Taxonomy" id="1356565"/>
    <lineage>
        <taxon>Bacteria</taxon>
        <taxon>Bacillati</taxon>
        <taxon>Actinomycetota</taxon>
        <taxon>Actinomycetes</taxon>
        <taxon>Micrococcales</taxon>
        <taxon>Micrococcaceae</taxon>
        <taxon>Arthrobacter</taxon>
    </lineage>
</organism>
<name>A0ABU1UDJ4_9MICC</name>
<evidence type="ECO:0000259" key="1">
    <source>
        <dbReference type="Pfam" id="PF04213"/>
    </source>
</evidence>
<reference evidence="2 3" key="1">
    <citation type="submission" date="2023-07" db="EMBL/GenBank/DDBJ databases">
        <title>Sorghum-associated microbial communities from plants grown in Nebraska, USA.</title>
        <authorList>
            <person name="Schachtman D."/>
        </authorList>
    </citation>
    <scope>NUCLEOTIDE SEQUENCE [LARGE SCALE GENOMIC DNA]</scope>
    <source>
        <strain evidence="2 3">BE167</strain>
    </source>
</reference>
<keyword evidence="3" id="KW-1185">Reference proteome</keyword>